<keyword evidence="3 5" id="KW-1133">Transmembrane helix</keyword>
<accession>A0A267FKJ1</accession>
<dbReference type="SUPFAM" id="SSF48652">
    <property type="entry name" value="Tetraspanin"/>
    <property type="match status" value="1"/>
</dbReference>
<evidence type="ECO:0000313" key="7">
    <source>
        <dbReference type="Proteomes" id="UP000215902"/>
    </source>
</evidence>
<feature type="transmembrane region" description="Helical" evidence="5">
    <location>
        <begin position="151"/>
        <end position="174"/>
    </location>
</feature>
<keyword evidence="7" id="KW-1185">Reference proteome</keyword>
<comment type="caution">
    <text evidence="6">The sequence shown here is derived from an EMBL/GenBank/DDBJ whole genome shotgun (WGS) entry which is preliminary data.</text>
</comment>
<gene>
    <name evidence="6" type="ORF">BOX15_Mlig004015g1</name>
</gene>
<dbReference type="Gene3D" id="1.10.1450.10">
    <property type="entry name" value="Tetraspanin"/>
    <property type="match status" value="1"/>
</dbReference>
<reference evidence="6 7" key="1">
    <citation type="submission" date="2017-06" db="EMBL/GenBank/DDBJ databases">
        <title>A platform for efficient transgenesis in Macrostomum lignano, a flatworm model organism for stem cell research.</title>
        <authorList>
            <person name="Berezikov E."/>
        </authorList>
    </citation>
    <scope>NUCLEOTIDE SEQUENCE [LARGE SCALE GENOMIC DNA]</scope>
    <source>
        <strain evidence="6">DV1</strain>
        <tissue evidence="6">Whole organism</tissue>
    </source>
</reference>
<feature type="transmembrane region" description="Helical" evidence="5">
    <location>
        <begin position="35"/>
        <end position="58"/>
    </location>
</feature>
<dbReference type="OrthoDB" id="71600at2759"/>
<keyword evidence="4 5" id="KW-0472">Membrane</keyword>
<evidence type="ECO:0000256" key="2">
    <source>
        <dbReference type="ARBA" id="ARBA00022692"/>
    </source>
</evidence>
<dbReference type="Pfam" id="PF00335">
    <property type="entry name" value="Tetraspanin"/>
    <property type="match status" value="1"/>
</dbReference>
<dbReference type="InterPro" id="IPR018499">
    <property type="entry name" value="Tetraspanin/Peripherin"/>
</dbReference>
<dbReference type="InterPro" id="IPR008952">
    <property type="entry name" value="Tetraspanin_EC2_sf"/>
</dbReference>
<protein>
    <recommendedName>
        <fullName evidence="8">Tetraspanin</fullName>
    </recommendedName>
</protein>
<dbReference type="AlphaFoldDB" id="A0A267FKJ1"/>
<evidence type="ECO:0000256" key="4">
    <source>
        <dbReference type="ARBA" id="ARBA00023136"/>
    </source>
</evidence>
<evidence type="ECO:0000256" key="1">
    <source>
        <dbReference type="ARBA" id="ARBA00004141"/>
    </source>
</evidence>
<evidence type="ECO:0000256" key="3">
    <source>
        <dbReference type="ARBA" id="ARBA00022989"/>
    </source>
</evidence>
<feature type="non-terminal residue" evidence="6">
    <location>
        <position position="1"/>
    </location>
</feature>
<dbReference type="Proteomes" id="UP000215902">
    <property type="component" value="Unassembled WGS sequence"/>
</dbReference>
<evidence type="ECO:0000313" key="6">
    <source>
        <dbReference type="EMBL" id="PAA74315.1"/>
    </source>
</evidence>
<proteinExistence type="predicted"/>
<sequence>CKYFYNLCFQEFPYFKQLSFLTLAMSSVSLECYQLMLLSLRLLPSFFIICFGAVVLMFRIDMGLSKTDLDTITQFLTKDYSVINGVNLGKPLFWTTIGLVCFLLWIALHLMLLVLLQIAGVERPAALMRFYPNYLSHKLKRRRAVSDTANFIYFAGAITFVVSLAIGLCICLSARRDITDAKKVNLAESIRKAMLSFKLKPWQGVNKTQRLIDNIQMSFGCCGLNSYHDYALEPRQTGISWERHFYDRSMAAVAAGLQQGKHLVARPPAQSCCLQTDTGKQLNCTVGDATEERSGDPAVDVAAVAKSSNSSGAGTGAVSARKTMKLHKLGCYIRVLQYIRHRQAEAEYWSFVIGACIAAMGSMAYWAQAM</sequence>
<evidence type="ECO:0008006" key="8">
    <source>
        <dbReference type="Google" id="ProtNLM"/>
    </source>
</evidence>
<keyword evidence="2 5" id="KW-0812">Transmembrane</keyword>
<dbReference type="GO" id="GO:0016020">
    <property type="term" value="C:membrane"/>
    <property type="evidence" value="ECO:0007669"/>
    <property type="project" value="UniProtKB-SubCell"/>
</dbReference>
<organism evidence="6 7">
    <name type="scientific">Macrostomum lignano</name>
    <dbReference type="NCBI Taxonomy" id="282301"/>
    <lineage>
        <taxon>Eukaryota</taxon>
        <taxon>Metazoa</taxon>
        <taxon>Spiralia</taxon>
        <taxon>Lophotrochozoa</taxon>
        <taxon>Platyhelminthes</taxon>
        <taxon>Rhabditophora</taxon>
        <taxon>Macrostomorpha</taxon>
        <taxon>Macrostomida</taxon>
        <taxon>Macrostomidae</taxon>
        <taxon>Macrostomum</taxon>
    </lineage>
</organism>
<name>A0A267FKJ1_9PLAT</name>
<comment type="subcellular location">
    <subcellularLocation>
        <location evidence="1">Membrane</location>
        <topology evidence="1">Multi-pass membrane protein</topology>
    </subcellularLocation>
</comment>
<feature type="transmembrane region" description="Helical" evidence="5">
    <location>
        <begin position="348"/>
        <end position="367"/>
    </location>
</feature>
<dbReference type="EMBL" id="NIVC01000957">
    <property type="protein sequence ID" value="PAA74315.1"/>
    <property type="molecule type" value="Genomic_DNA"/>
</dbReference>
<feature type="transmembrane region" description="Helical" evidence="5">
    <location>
        <begin position="92"/>
        <end position="119"/>
    </location>
</feature>
<evidence type="ECO:0000256" key="5">
    <source>
        <dbReference type="SAM" id="Phobius"/>
    </source>
</evidence>